<dbReference type="Proteomes" id="UP000054815">
    <property type="component" value="Unassembled WGS sequence"/>
</dbReference>
<proteinExistence type="predicted"/>
<gene>
    <name evidence="1" type="ORF">T4E_9589</name>
</gene>
<name>A0A0V0Y6U5_TRIPS</name>
<protein>
    <submittedName>
        <fullName evidence="1">Uncharacterized protein</fullName>
    </submittedName>
</protein>
<accession>A0A0V0Y6U5</accession>
<reference evidence="1 2" key="1">
    <citation type="submission" date="2015-01" db="EMBL/GenBank/DDBJ databases">
        <title>Evolution of Trichinella species and genotypes.</title>
        <authorList>
            <person name="Korhonen P.K."/>
            <person name="Edoardo P."/>
            <person name="Giuseppe L.R."/>
            <person name="Gasser R.B."/>
        </authorList>
    </citation>
    <scope>NUCLEOTIDE SEQUENCE [LARGE SCALE GENOMIC DNA]</scope>
    <source>
        <strain evidence="1">ISS141</strain>
    </source>
</reference>
<dbReference type="AlphaFoldDB" id="A0A0V0Y6U5"/>
<organism evidence="1 2">
    <name type="scientific">Trichinella pseudospiralis</name>
    <name type="common">Parasitic roundworm</name>
    <dbReference type="NCBI Taxonomy" id="6337"/>
    <lineage>
        <taxon>Eukaryota</taxon>
        <taxon>Metazoa</taxon>
        <taxon>Ecdysozoa</taxon>
        <taxon>Nematoda</taxon>
        <taxon>Enoplea</taxon>
        <taxon>Dorylaimia</taxon>
        <taxon>Trichinellida</taxon>
        <taxon>Trichinellidae</taxon>
        <taxon>Trichinella</taxon>
    </lineage>
</organism>
<dbReference type="STRING" id="6337.A0A0V0Y6U5"/>
<dbReference type="EMBL" id="JYDU01000046">
    <property type="protein sequence ID" value="KRX96174.1"/>
    <property type="molecule type" value="Genomic_DNA"/>
</dbReference>
<comment type="caution">
    <text evidence="1">The sequence shown here is derived from an EMBL/GenBank/DDBJ whole genome shotgun (WGS) entry which is preliminary data.</text>
</comment>
<sequence>MASAARTSSKKLAASLNFLNQLVQELDELRVASADVYEFEDQCYGRILANAHDRSDLNVETKFAYLLSFTLGKTRAAIEGIPVTACESRAASSGITMQATVSRLWSNSQQELNPEETTGEIAYPPLEGRWCRKRSSASTAWKVAKIHGLVAATDVGCGRAQYEFFHESWPSKTAHLSGRGNRRNCIFTTGGAQRAHLQICRMHSVGPYERVRLVMVGGTTSSKQCLSRLLAGSVRKVWPSIVEARSESISYTAFLGEDSFYSHQPSGFSPLDDAVQLQEQWKERILVVDVLIGADYYFDFVSGRICKGKSGDSVVVKTLFGWVACGRSSLRPISAIRSLSNSHPRLLKYVQPWMRKFEEALVFDGEGSSRFASRGALVGLTCLTIRKWRSVGSWRLSVA</sequence>
<evidence type="ECO:0000313" key="1">
    <source>
        <dbReference type="EMBL" id="KRX96174.1"/>
    </source>
</evidence>
<evidence type="ECO:0000313" key="2">
    <source>
        <dbReference type="Proteomes" id="UP000054815"/>
    </source>
</evidence>